<feature type="transmembrane region" description="Helical" evidence="2">
    <location>
        <begin position="160"/>
        <end position="184"/>
    </location>
</feature>
<evidence type="ECO:0000313" key="4">
    <source>
        <dbReference type="Proteomes" id="UP001230654"/>
    </source>
</evidence>
<dbReference type="Proteomes" id="UP001230654">
    <property type="component" value="Unassembled WGS sequence"/>
</dbReference>
<dbReference type="EMBL" id="JAUSWV010000002">
    <property type="protein sequence ID" value="MDQ0582767.1"/>
    <property type="molecule type" value="Genomic_DNA"/>
</dbReference>
<gene>
    <name evidence="3" type="ORF">QF030_004945</name>
</gene>
<evidence type="ECO:0008006" key="5">
    <source>
        <dbReference type="Google" id="ProtNLM"/>
    </source>
</evidence>
<comment type="caution">
    <text evidence="3">The sequence shown here is derived from an EMBL/GenBank/DDBJ whole genome shotgun (WGS) entry which is preliminary data.</text>
</comment>
<evidence type="ECO:0000256" key="1">
    <source>
        <dbReference type="SAM" id="MobiDB-lite"/>
    </source>
</evidence>
<keyword evidence="2" id="KW-0472">Membrane</keyword>
<feature type="region of interest" description="Disordered" evidence="1">
    <location>
        <begin position="1"/>
        <end position="61"/>
    </location>
</feature>
<evidence type="ECO:0000256" key="2">
    <source>
        <dbReference type="SAM" id="Phobius"/>
    </source>
</evidence>
<feature type="transmembrane region" description="Helical" evidence="2">
    <location>
        <begin position="190"/>
        <end position="211"/>
    </location>
</feature>
<keyword evidence="2" id="KW-0812">Transmembrane</keyword>
<keyword evidence="2" id="KW-1133">Transmembrane helix</keyword>
<accession>A0ABU0NUB4</accession>
<proteinExistence type="predicted"/>
<protein>
    <recommendedName>
        <fullName evidence="5">Integral membrane protein</fullName>
    </recommendedName>
</protein>
<feature type="compositionally biased region" description="Basic and acidic residues" evidence="1">
    <location>
        <begin position="1"/>
        <end position="16"/>
    </location>
</feature>
<name>A0ABU0NUB4_STRRH</name>
<keyword evidence="4" id="KW-1185">Reference proteome</keyword>
<organism evidence="3 4">
    <name type="scientific">Streptomyces rishiriensis</name>
    <dbReference type="NCBI Taxonomy" id="68264"/>
    <lineage>
        <taxon>Bacteria</taxon>
        <taxon>Bacillati</taxon>
        <taxon>Actinomycetota</taxon>
        <taxon>Actinomycetes</taxon>
        <taxon>Kitasatosporales</taxon>
        <taxon>Streptomycetaceae</taxon>
        <taxon>Streptomyces</taxon>
    </lineage>
</organism>
<reference evidence="3 4" key="1">
    <citation type="submission" date="2023-07" db="EMBL/GenBank/DDBJ databases">
        <title>Comparative genomics of wheat-associated soil bacteria to identify genetic determinants of phenazine resistance.</title>
        <authorList>
            <person name="Mouncey N."/>
        </authorList>
    </citation>
    <scope>NUCLEOTIDE SEQUENCE [LARGE SCALE GENOMIC DNA]</scope>
    <source>
        <strain evidence="3 4">B2I6</strain>
    </source>
</reference>
<feature type="compositionally biased region" description="Basic and acidic residues" evidence="1">
    <location>
        <begin position="38"/>
        <end position="49"/>
    </location>
</feature>
<evidence type="ECO:0000313" key="3">
    <source>
        <dbReference type="EMBL" id="MDQ0582767.1"/>
    </source>
</evidence>
<sequence length="234" mass="24171">MSPDEPKVIEVTTRDSEDIDNENTADGGRGDPAYGDPGHGDPPYRDPGHGDPGYAHPGCGDLGSGVMGSGVMGEVSETKGADGARSARSARFTRVTRFTRFTSTHRRVLVAASGWSALAVTALPGPSPVRWIPVLLFVLFGPGCAALHPQPGRLASGARLEAIALAAPISLSLGVLTATSLFLVEAFSTTAFLVSLACFTTVTAALPGLPLPAARRGAVERARVRRRPSGGSDT</sequence>